<evidence type="ECO:0000256" key="2">
    <source>
        <dbReference type="ARBA" id="ARBA00008676"/>
    </source>
</evidence>
<dbReference type="NCBIfam" id="NF001452">
    <property type="entry name" value="PRK00311.1"/>
    <property type="match status" value="1"/>
</dbReference>
<sequence>MASSLVRSISRSLRTVTAARLMSNVPENTVYGGPKPQNPNQRVTLTQLMQKHKKREAITVVTAYDYPSAVHVDTAGIDVCLVGDSASMVVHGHDTTLPISLDEMLVHCRAVARGAKRPLLVGDLPFGSYESTTIQAVDSAVRVLKEGGMDAIKLEGGSPSRITAARSIVEAGIAVMGHVGLTPQAISVLGGFRPQGRNIASAVKVVETAMALQEAGCFSVVLECVPPPVSAAATSALHIPTIGIELALSAVDRFCFTLFEVLVYHDLLGMMQHPHHAKVTPKFCKQYAQVGEVINKALLEYKEEVSKHSFPGPSHSPYKISSNDLDGFLSELQKLGLDEAASAAAASAEKMESSASLSSQ</sequence>
<keyword evidence="6" id="KW-0566">Pantothenate biosynthesis</keyword>
<dbReference type="InterPro" id="IPR040442">
    <property type="entry name" value="Pyrv_kinase-like_dom_sf"/>
</dbReference>
<accession>A0A8X7U0P5</accession>
<evidence type="ECO:0000256" key="5">
    <source>
        <dbReference type="ARBA" id="ARBA00049172"/>
    </source>
</evidence>
<dbReference type="GO" id="GO:0005739">
    <property type="term" value="C:mitochondrion"/>
    <property type="evidence" value="ECO:0007669"/>
    <property type="project" value="TreeGrafter"/>
</dbReference>
<dbReference type="HAMAP" id="MF_00156">
    <property type="entry name" value="PanB"/>
    <property type="match status" value="1"/>
</dbReference>
<reference evidence="7 8" key="1">
    <citation type="submission" date="2020-02" db="EMBL/GenBank/DDBJ databases">
        <authorList>
            <person name="Ma Q."/>
            <person name="Huang Y."/>
            <person name="Song X."/>
            <person name="Pei D."/>
        </authorList>
    </citation>
    <scope>NUCLEOTIDE SEQUENCE [LARGE SCALE GENOMIC DNA]</scope>
    <source>
        <strain evidence="7">Sxm20200214</strain>
        <tissue evidence="7">Leaf</tissue>
    </source>
</reference>
<comment type="catalytic activity">
    <reaction evidence="5 6">
        <text>(6R)-5,10-methylene-5,6,7,8-tetrahydrofolate + 3-methyl-2-oxobutanoate + H2O = 2-dehydropantoate + (6S)-5,6,7,8-tetrahydrofolate</text>
        <dbReference type="Rhea" id="RHEA:11824"/>
        <dbReference type="ChEBI" id="CHEBI:11561"/>
        <dbReference type="ChEBI" id="CHEBI:11851"/>
        <dbReference type="ChEBI" id="CHEBI:15377"/>
        <dbReference type="ChEBI" id="CHEBI:15636"/>
        <dbReference type="ChEBI" id="CHEBI:57453"/>
        <dbReference type="EC" id="2.1.2.11"/>
    </reaction>
</comment>
<dbReference type="Gene3D" id="3.20.20.60">
    <property type="entry name" value="Phosphoenolpyruvate-binding domains"/>
    <property type="match status" value="1"/>
</dbReference>
<comment type="similarity">
    <text evidence="2 6">Belongs to the PanB family.</text>
</comment>
<evidence type="ECO:0000256" key="6">
    <source>
        <dbReference type="RuleBase" id="RU362100"/>
    </source>
</evidence>
<dbReference type="GO" id="GO:0000287">
    <property type="term" value="F:magnesium ion binding"/>
    <property type="evidence" value="ECO:0007669"/>
    <property type="project" value="TreeGrafter"/>
</dbReference>
<dbReference type="Pfam" id="PF02548">
    <property type="entry name" value="Pantoate_transf"/>
    <property type="match status" value="1"/>
</dbReference>
<organism evidence="7 8">
    <name type="scientific">Brassica carinata</name>
    <name type="common">Ethiopian mustard</name>
    <name type="synonym">Abyssinian cabbage</name>
    <dbReference type="NCBI Taxonomy" id="52824"/>
    <lineage>
        <taxon>Eukaryota</taxon>
        <taxon>Viridiplantae</taxon>
        <taxon>Streptophyta</taxon>
        <taxon>Embryophyta</taxon>
        <taxon>Tracheophyta</taxon>
        <taxon>Spermatophyta</taxon>
        <taxon>Magnoliopsida</taxon>
        <taxon>eudicotyledons</taxon>
        <taxon>Gunneridae</taxon>
        <taxon>Pentapetalae</taxon>
        <taxon>rosids</taxon>
        <taxon>malvids</taxon>
        <taxon>Brassicales</taxon>
        <taxon>Brassicaceae</taxon>
        <taxon>Brassiceae</taxon>
        <taxon>Brassica</taxon>
    </lineage>
</organism>
<dbReference type="EC" id="2.1.2.11" evidence="3 6"/>
<dbReference type="GO" id="GO:0003864">
    <property type="term" value="F:3-methyl-2-oxobutanoate hydroxymethyltransferase activity"/>
    <property type="evidence" value="ECO:0007669"/>
    <property type="project" value="UniProtKB-EC"/>
</dbReference>
<evidence type="ECO:0000256" key="1">
    <source>
        <dbReference type="ARBA" id="ARBA00005033"/>
    </source>
</evidence>
<dbReference type="GO" id="GO:0015940">
    <property type="term" value="P:pantothenate biosynthetic process"/>
    <property type="evidence" value="ECO:0007669"/>
    <property type="project" value="UniProtKB-KW"/>
</dbReference>
<evidence type="ECO:0000256" key="3">
    <source>
        <dbReference type="ARBA" id="ARBA00012618"/>
    </source>
</evidence>
<dbReference type="CDD" id="cd06557">
    <property type="entry name" value="KPHMT-like"/>
    <property type="match status" value="1"/>
</dbReference>
<keyword evidence="8" id="KW-1185">Reference proteome</keyword>
<name>A0A8X7U0P5_BRACI</name>
<dbReference type="PANTHER" id="PTHR20881:SF0">
    <property type="entry name" value="3-METHYL-2-OXOBUTANOATE HYDROXYMETHYLTRANSFERASE"/>
    <property type="match status" value="1"/>
</dbReference>
<dbReference type="FunFam" id="3.20.20.60:FF:000003">
    <property type="entry name" value="3-methyl-2-oxobutanoate hydroxymethyltransferase"/>
    <property type="match status" value="1"/>
</dbReference>
<evidence type="ECO:0000313" key="7">
    <source>
        <dbReference type="EMBL" id="KAG2258846.1"/>
    </source>
</evidence>
<dbReference type="Proteomes" id="UP000886595">
    <property type="component" value="Unassembled WGS sequence"/>
</dbReference>
<proteinExistence type="inferred from homology"/>
<evidence type="ECO:0000313" key="8">
    <source>
        <dbReference type="Proteomes" id="UP000886595"/>
    </source>
</evidence>
<comment type="caution">
    <text evidence="7">The sequence shown here is derived from an EMBL/GenBank/DDBJ whole genome shotgun (WGS) entry which is preliminary data.</text>
</comment>
<dbReference type="InterPro" id="IPR003700">
    <property type="entry name" value="Pantoate_hydroxy_MeTrfase"/>
</dbReference>
<dbReference type="SUPFAM" id="SSF51621">
    <property type="entry name" value="Phosphoenolpyruvate/pyruvate domain"/>
    <property type="match status" value="1"/>
</dbReference>
<dbReference type="AlphaFoldDB" id="A0A8X7U0P5"/>
<dbReference type="PANTHER" id="PTHR20881">
    <property type="entry name" value="3-METHYL-2-OXOBUTANOATE HYDROXYMETHYLTRANSFERASE"/>
    <property type="match status" value="1"/>
</dbReference>
<protein>
    <recommendedName>
        <fullName evidence="3 6">3-methyl-2-oxobutanoate hydroxymethyltransferase</fullName>
        <ecNumber evidence="3 6">2.1.2.11</ecNumber>
    </recommendedName>
</protein>
<dbReference type="InterPro" id="IPR015813">
    <property type="entry name" value="Pyrv/PenolPyrv_kinase-like_dom"/>
</dbReference>
<gene>
    <name evidence="7" type="ORF">Bca52824_078140</name>
</gene>
<keyword evidence="4 6" id="KW-0808">Transferase</keyword>
<dbReference type="EMBL" id="JAAMPC010000015">
    <property type="protein sequence ID" value="KAG2258846.1"/>
    <property type="molecule type" value="Genomic_DNA"/>
</dbReference>
<evidence type="ECO:0000256" key="4">
    <source>
        <dbReference type="ARBA" id="ARBA00022679"/>
    </source>
</evidence>
<comment type="pathway">
    <text evidence="1 6">Cofactor biosynthesis; (R)-pantothenate biosynthesis; (R)-pantoate from 3-methyl-2-oxobutanoate: step 1/2.</text>
</comment>
<dbReference type="OrthoDB" id="425211at2759"/>
<dbReference type="NCBIfam" id="TIGR00222">
    <property type="entry name" value="panB"/>
    <property type="match status" value="1"/>
</dbReference>
<comment type="function">
    <text evidence="6">Catalyzes the reversible reaction in which hydroxymethyl group from 5,10-methylenetetrahydrofolate is transferred onto alpha-ketoisovalerate to form ketopantoate.</text>
</comment>